<feature type="region of interest" description="Disordered" evidence="1">
    <location>
        <begin position="43"/>
        <end position="71"/>
    </location>
</feature>
<dbReference type="Proteomes" id="UP000501926">
    <property type="component" value="Chromosome"/>
</dbReference>
<protein>
    <submittedName>
        <fullName evidence="2">Uncharacterized protein</fullName>
    </submittedName>
</protein>
<evidence type="ECO:0000256" key="1">
    <source>
        <dbReference type="SAM" id="MobiDB-lite"/>
    </source>
</evidence>
<reference evidence="2 3" key="1">
    <citation type="submission" date="2020-02" db="EMBL/GenBank/DDBJ databases">
        <title>Newly sequenced genome of strain CSTR1 showed variability in Candidatus Kuenenia stuttgartiensis genomes.</title>
        <authorList>
            <person name="Ding C."/>
            <person name="Adrian L."/>
        </authorList>
    </citation>
    <scope>NUCLEOTIDE SEQUENCE [LARGE SCALE GENOMIC DNA]</scope>
    <source>
        <strain evidence="2 3">CSTR1</strain>
    </source>
</reference>
<name>A0A6G7GKX8_KUEST</name>
<dbReference type="EMBL" id="CP049055">
    <property type="protein sequence ID" value="QII10238.1"/>
    <property type="molecule type" value="Genomic_DNA"/>
</dbReference>
<proteinExistence type="predicted"/>
<evidence type="ECO:0000313" key="2">
    <source>
        <dbReference type="EMBL" id="QII10238.1"/>
    </source>
</evidence>
<organism evidence="2 3">
    <name type="scientific">Kuenenia stuttgartiensis</name>
    <dbReference type="NCBI Taxonomy" id="174633"/>
    <lineage>
        <taxon>Bacteria</taxon>
        <taxon>Pseudomonadati</taxon>
        <taxon>Planctomycetota</taxon>
        <taxon>Candidatus Brocadiia</taxon>
        <taxon>Candidatus Brocadiales</taxon>
        <taxon>Candidatus Brocadiaceae</taxon>
        <taxon>Candidatus Kuenenia</taxon>
    </lineage>
</organism>
<evidence type="ECO:0000313" key="3">
    <source>
        <dbReference type="Proteomes" id="UP000501926"/>
    </source>
</evidence>
<accession>A0A6G7GKX8</accession>
<sequence>MLSNLFTFVKTKGSSLSLPAHGWVGARATSFLAAHFAKQNTNSVGVQSEGEAEGGCGGNSASPEPKRSPAALLVQSRPPKKSFVFLLEEKIGRAQIKNCEQNFSLSERALASGGGAERQNSAFGFSVKKVRISFSVRSQIVCCEFVASALRASAGRLYSICQDFLGSIATFCESKTRFAVAKQQINEVYEPILFIPPKAESKAIIFKSPKAI</sequence>
<dbReference type="AlphaFoldDB" id="A0A6G7GKX8"/>
<gene>
    <name evidence="2" type="ORF">KsCSTR_08590</name>
</gene>